<name>A0ACB8X5H9_9TELE</name>
<evidence type="ECO:0000313" key="2">
    <source>
        <dbReference type="Proteomes" id="UP000831701"/>
    </source>
</evidence>
<gene>
    <name evidence="1" type="ORF">L3Q82_021862</name>
</gene>
<comment type="caution">
    <text evidence="1">The sequence shown here is derived from an EMBL/GenBank/DDBJ whole genome shotgun (WGS) entry which is preliminary data.</text>
</comment>
<protein>
    <submittedName>
        <fullName evidence="1">Uncharacterized protein</fullName>
    </submittedName>
</protein>
<accession>A0ACB8X5H9</accession>
<feature type="non-terminal residue" evidence="1">
    <location>
        <position position="1316"/>
    </location>
</feature>
<dbReference type="Proteomes" id="UP000831701">
    <property type="component" value="Chromosome 3"/>
</dbReference>
<keyword evidence="2" id="KW-1185">Reference proteome</keyword>
<dbReference type="EMBL" id="CM041533">
    <property type="protein sequence ID" value="KAI3375371.1"/>
    <property type="molecule type" value="Genomic_DNA"/>
</dbReference>
<proteinExistence type="predicted"/>
<sequence length="1316" mass="146610">MVFETPLMNEILVCYWVPADCYPNGKVKESCGSMEPDHHQHGQTTSSPYHLETNTTTFSPGDQIQVILTGTSYFEGFLLQARDAANQGSVSTVGTFTLTDPKRTQLLTCNKHEGSAVSHTSKAKQTKVVAIWNAPTDVPTQVQFFVTVVAYYDVFWVKLPGPIIYQHGVTPHPTQSDTTPPPSQTTTASILPGPSVIFELSGPAEGYAAFALSLDTWMGNDDVYMCVQDGHSVSVSAAFVSGRTHPEDQTQSGLSSVSWRLADGTIQCRFSRPVKLTNQEPARFNLDQDFFLFLTSGHAQYGKRVDMHTRQLWKHSRQPLISTKRKHITGPPEVLRGSRGPIFMKMHGGLCALMMLAWMLTGSLGTFIASFYKSDWPNHTLLGQKVWFQVHRGLMMLTVTLTTVAFCFPFFYRKGWSKHAGVHPYLGCCVLVLSLIQPMMAAARPSPDSHRRFLFNWAHWGVGCVTEIMAVAAMGLGMHQSSLLLPQPWATHVLIGYVTLLGLFRFLLLMHKYLTPYIKKRSDDTQAILSDQLEHGYSGSFKKSLILAALALGNSGLLLALLSSVAERATAGLRRTTAELTDGNLDNGSSSNNNAVNDSPTPIQLTDPVTMEISSSPPPTTLDRENLVSWHSQEVEGHYSEIHGVQQPITDELEEEEAPKEEDGKTDGDECDYLVFEIGEHKVREEGGENKEEQDAKRGREEGVDGGRGEGEGEEEGNEKIEEEEGRGKVERERERMEDNDLSELLFVSDSPVCPSSSEPLIVSSDLSEEPVAAVSQDAWGHDLCNRDDLSDGHLSDCLQAELAIVYSDSDAGEDQWSAIASCDVTNQEEAGGGIHDSICDGESKEEAKGGEDEKRGEEEDEAEVKSGAEERREEVVKEEQEERSGERDDDEEQMRLRRDLFLRSPSVSSTTSSTDPDRKVPLDFRVHQETLSENVSSEHVDFLLARQQWRKMEEEVKGQPIPKPGLRTQGSFQGTHTSLYPPTRSPRLKHREVHPPVPREPPLSSTLSPSSEDSGLDDSSFRSPLEEPETPVEREIRLTLEREERHRRERGMITQGLTIPRPSTLQTGRSPPRPPACRTPTLSISPSPSCSSSLPRSIYHEMTANNVIILEPDCSSSASRNRLLSSAIGGLSDWPSSLDAVPSANVIVVETSNLIIRSASEFCLSSAPASMETQESTFSSNPFFKLRSLSSQSLVEQEIRMVRQREEEWRRQREEMWRRRREEEWRRGRERYDTVLVSPGLNDSISYNVPEVQDRSVSSPSSPSRTRKMERSSLSCDHKTTVVQDEIYNKESKYLGSYLPNIIELCGSALLNECR</sequence>
<reference evidence="1" key="1">
    <citation type="submission" date="2022-04" db="EMBL/GenBank/DDBJ databases">
        <title>Jade perch genome.</title>
        <authorList>
            <person name="Chao B."/>
        </authorList>
    </citation>
    <scope>NUCLEOTIDE SEQUENCE</scope>
    <source>
        <strain evidence="1">CB-2022</strain>
    </source>
</reference>
<organism evidence="1 2">
    <name type="scientific">Scortum barcoo</name>
    <name type="common">barcoo grunter</name>
    <dbReference type="NCBI Taxonomy" id="214431"/>
    <lineage>
        <taxon>Eukaryota</taxon>
        <taxon>Metazoa</taxon>
        <taxon>Chordata</taxon>
        <taxon>Craniata</taxon>
        <taxon>Vertebrata</taxon>
        <taxon>Euteleostomi</taxon>
        <taxon>Actinopterygii</taxon>
        <taxon>Neopterygii</taxon>
        <taxon>Teleostei</taxon>
        <taxon>Neoteleostei</taxon>
        <taxon>Acanthomorphata</taxon>
        <taxon>Eupercaria</taxon>
        <taxon>Centrarchiformes</taxon>
        <taxon>Terapontoidei</taxon>
        <taxon>Terapontidae</taxon>
        <taxon>Scortum</taxon>
    </lineage>
</organism>
<evidence type="ECO:0000313" key="1">
    <source>
        <dbReference type="EMBL" id="KAI3375371.1"/>
    </source>
</evidence>